<evidence type="ECO:0000256" key="1">
    <source>
        <dbReference type="SAM" id="Phobius"/>
    </source>
</evidence>
<organism evidence="3 4">
    <name type="scientific">Levilinea saccharolytica</name>
    <dbReference type="NCBI Taxonomy" id="229921"/>
    <lineage>
        <taxon>Bacteria</taxon>
        <taxon>Bacillati</taxon>
        <taxon>Chloroflexota</taxon>
        <taxon>Anaerolineae</taxon>
        <taxon>Anaerolineales</taxon>
        <taxon>Anaerolineaceae</taxon>
        <taxon>Levilinea</taxon>
    </lineage>
</organism>
<dbReference type="PANTHER" id="PTHR48090:SF6">
    <property type="entry name" value="SLR5056 PROTEIN"/>
    <property type="match status" value="1"/>
</dbReference>
<evidence type="ECO:0000259" key="2">
    <source>
        <dbReference type="Pfam" id="PF00535"/>
    </source>
</evidence>
<feature type="transmembrane region" description="Helical" evidence="1">
    <location>
        <begin position="240"/>
        <end position="264"/>
    </location>
</feature>
<dbReference type="RefSeq" id="WP_062418839.1">
    <property type="nucleotide sequence ID" value="NZ_DF967974.1"/>
</dbReference>
<keyword evidence="1" id="KW-0472">Membrane</keyword>
<evidence type="ECO:0000313" key="3">
    <source>
        <dbReference type="EMBL" id="KPL78478.1"/>
    </source>
</evidence>
<accession>A0A0P6X8M0</accession>
<dbReference type="CDD" id="cd04179">
    <property type="entry name" value="DPM_DPG-synthase_like"/>
    <property type="match status" value="1"/>
</dbReference>
<keyword evidence="4" id="KW-1185">Reference proteome</keyword>
<feature type="transmembrane region" description="Helical" evidence="1">
    <location>
        <begin position="276"/>
        <end position="296"/>
    </location>
</feature>
<dbReference type="EMBL" id="LGCM01000055">
    <property type="protein sequence ID" value="KPL78478.1"/>
    <property type="molecule type" value="Genomic_DNA"/>
</dbReference>
<evidence type="ECO:0000313" key="4">
    <source>
        <dbReference type="Proteomes" id="UP000050501"/>
    </source>
</evidence>
<dbReference type="OrthoDB" id="9810303at2"/>
<reference evidence="3 4" key="1">
    <citation type="submission" date="2015-07" db="EMBL/GenBank/DDBJ databases">
        <title>Genome sequence of Levilinea saccharolytica DSM 16555.</title>
        <authorList>
            <person name="Hemp J."/>
            <person name="Ward L.M."/>
            <person name="Pace L.A."/>
            <person name="Fischer W.W."/>
        </authorList>
    </citation>
    <scope>NUCLEOTIDE SEQUENCE [LARGE SCALE GENOMIC DNA]</scope>
    <source>
        <strain evidence="3 4">KIBI-1</strain>
    </source>
</reference>
<feature type="domain" description="Glycosyltransferase 2-like" evidence="2">
    <location>
        <begin position="5"/>
        <end position="170"/>
    </location>
</feature>
<keyword evidence="1" id="KW-1133">Transmembrane helix</keyword>
<dbReference type="SUPFAM" id="SSF53448">
    <property type="entry name" value="Nucleotide-diphospho-sugar transferases"/>
    <property type="match status" value="1"/>
</dbReference>
<name>A0A0P6X8M0_9CHLR</name>
<dbReference type="InterPro" id="IPR029044">
    <property type="entry name" value="Nucleotide-diphossugar_trans"/>
</dbReference>
<dbReference type="Gene3D" id="3.90.550.10">
    <property type="entry name" value="Spore Coat Polysaccharide Biosynthesis Protein SpsA, Chain A"/>
    <property type="match status" value="1"/>
</dbReference>
<dbReference type="InterPro" id="IPR001173">
    <property type="entry name" value="Glyco_trans_2-like"/>
</dbReference>
<dbReference type="InterPro" id="IPR050256">
    <property type="entry name" value="Glycosyltransferase_2"/>
</dbReference>
<keyword evidence="1" id="KW-0812">Transmembrane</keyword>
<protein>
    <recommendedName>
        <fullName evidence="2">Glycosyltransferase 2-like domain-containing protein</fullName>
    </recommendedName>
</protein>
<dbReference type="AlphaFoldDB" id="A0A0P6X8M0"/>
<sequence length="323" mass="36397">MKLAVIIPALNEEENIGKVIAGIPREMAGVDETMIFVIDDGSRDGTAQAARAAGAQVISHHSNRGVGQSFQTGLQAALECGADLMVNIDGDGQFLPEEIPLLIGPILAGEADFVPADRFSDGHGGLRKPENMSGVKYWGNQVMSDLIGRLSGQRFNDVSCGFRAYSREAMLQLNLTGVFTYTQESFLDLSFKRMRIQPAAVTIRYFPERKSRVAGNLFTYTLRTLNIILRAYRDFQPLRFFIYLGLPPFTIGTAALLFMLWHYWMYRAFSPYKAVGFVGIYLVSLGLILFIFGFLADMFMRLRQTQEKILYYEKRRTYGRDEN</sequence>
<dbReference type="STRING" id="229921.ADN01_14875"/>
<dbReference type="Pfam" id="PF00535">
    <property type="entry name" value="Glycos_transf_2"/>
    <property type="match status" value="1"/>
</dbReference>
<dbReference type="Proteomes" id="UP000050501">
    <property type="component" value="Unassembled WGS sequence"/>
</dbReference>
<proteinExistence type="predicted"/>
<gene>
    <name evidence="3" type="ORF">ADN01_14875</name>
</gene>
<comment type="caution">
    <text evidence="3">The sequence shown here is derived from an EMBL/GenBank/DDBJ whole genome shotgun (WGS) entry which is preliminary data.</text>
</comment>
<dbReference type="PANTHER" id="PTHR48090">
    <property type="entry name" value="UNDECAPRENYL-PHOSPHATE 4-DEOXY-4-FORMAMIDO-L-ARABINOSE TRANSFERASE-RELATED"/>
    <property type="match status" value="1"/>
</dbReference>